<feature type="transmembrane region" description="Helical" evidence="2">
    <location>
        <begin position="73"/>
        <end position="90"/>
    </location>
</feature>
<feature type="domain" description="DUF2427" evidence="4">
    <location>
        <begin position="32"/>
        <end position="127"/>
    </location>
</feature>
<feature type="chain" id="PRO_5002204182" description="Protein YTP1-like C-terminal domain-containing protein" evidence="3">
    <location>
        <begin position="24"/>
        <end position="466"/>
    </location>
</feature>
<feature type="transmembrane region" description="Helical" evidence="2">
    <location>
        <begin position="136"/>
        <end position="164"/>
    </location>
</feature>
<keyword evidence="3" id="KW-0732">Signal</keyword>
<sequence length="466" mass="51499">MKSKVKLPVVLLLILGLSCLVAAHEHEDEISEENLNKPIDTILYLHIGLQSLLWGIIFPAGMVLGIIRSRWHVPVQSVALLLTAAGYVLGHKHGGRRFPESLHGTAANILMLPLLAQAVLGIYLKLHINEKSIRPWAVVLHGIIGKIYPIIGWCQMLFGAIILGGYCNGGALGQCLAHYIMGSAFIAYGIILAILLLVGQHWLRRRGRSPEWWDSWVIFLWGIVNTFTEHHGGKWSHKDLQHTSLGILWWAGGALGIVLSRKKTRNVVPAMIIIITGWAMSSHAQAFVYSEKIHSLFGYTLMAAGVARLVEICFVAPGNSSENGEDSQISIGPFQHLPPFLLIAAGLLFMSATDEELHYVADSGLDHVTYVLIMFSLAFIIYALTNVLLGWYSSAPSKLKTDLELPGDEGSKYYHRVPDTASLFSGYTAGPRMLHDEEVYELAGPDNNNDEDPFDDDHHLQRQGRA</sequence>
<dbReference type="InterPro" id="IPR018827">
    <property type="entry name" value="YTP1_C"/>
</dbReference>
<reference evidence="6 7" key="1">
    <citation type="submission" date="2014-06" db="EMBL/GenBank/DDBJ databases">
        <title>Evolutionary Origins and Diversification of the Mycorrhizal Mutualists.</title>
        <authorList>
            <consortium name="DOE Joint Genome Institute"/>
            <consortium name="Mycorrhizal Genomics Consortium"/>
            <person name="Kohler A."/>
            <person name="Kuo A."/>
            <person name="Nagy L.G."/>
            <person name="Floudas D."/>
            <person name="Copeland A."/>
            <person name="Barry K.W."/>
            <person name="Cichocki N."/>
            <person name="Veneault-Fourrey C."/>
            <person name="LaButti K."/>
            <person name="Lindquist E.A."/>
            <person name="Lipzen A."/>
            <person name="Lundell T."/>
            <person name="Morin E."/>
            <person name="Murat C."/>
            <person name="Riley R."/>
            <person name="Ohm R."/>
            <person name="Sun H."/>
            <person name="Tunlid A."/>
            <person name="Henrissat B."/>
            <person name="Grigoriev I.V."/>
            <person name="Hibbett D.S."/>
            <person name="Martin F."/>
        </authorList>
    </citation>
    <scope>NUCLEOTIDE SEQUENCE [LARGE SCALE GENOMIC DNA]</scope>
    <source>
        <strain evidence="6 7">SS14</strain>
    </source>
</reference>
<protein>
    <recommendedName>
        <fullName evidence="8">Protein YTP1-like C-terminal domain-containing protein</fullName>
    </recommendedName>
</protein>
<proteinExistence type="predicted"/>
<evidence type="ECO:0000256" key="1">
    <source>
        <dbReference type="SAM" id="MobiDB-lite"/>
    </source>
</evidence>
<evidence type="ECO:0008006" key="8">
    <source>
        <dbReference type="Google" id="ProtNLM"/>
    </source>
</evidence>
<keyword evidence="7" id="KW-1185">Reference proteome</keyword>
<dbReference type="CDD" id="cd08760">
    <property type="entry name" value="Cyt_b561_FRRS1_like"/>
    <property type="match status" value="1"/>
</dbReference>
<feature type="domain" description="Protein YTP1-like C-terminal" evidence="5">
    <location>
        <begin position="152"/>
        <end position="392"/>
    </location>
</feature>
<feature type="transmembrane region" description="Helical" evidence="2">
    <location>
        <begin position="296"/>
        <end position="317"/>
    </location>
</feature>
<keyword evidence="2" id="KW-1133">Transmembrane helix</keyword>
<dbReference type="PROSITE" id="PS51257">
    <property type="entry name" value="PROKAR_LIPOPROTEIN"/>
    <property type="match status" value="1"/>
</dbReference>
<evidence type="ECO:0000313" key="7">
    <source>
        <dbReference type="Proteomes" id="UP000054279"/>
    </source>
</evidence>
<organism evidence="6 7">
    <name type="scientific">Sphaerobolus stellatus (strain SS14)</name>
    <dbReference type="NCBI Taxonomy" id="990650"/>
    <lineage>
        <taxon>Eukaryota</taxon>
        <taxon>Fungi</taxon>
        <taxon>Dikarya</taxon>
        <taxon>Basidiomycota</taxon>
        <taxon>Agaricomycotina</taxon>
        <taxon>Agaricomycetes</taxon>
        <taxon>Phallomycetidae</taxon>
        <taxon>Geastrales</taxon>
        <taxon>Sphaerobolaceae</taxon>
        <taxon>Sphaerobolus</taxon>
    </lineage>
</organism>
<feature type="transmembrane region" description="Helical" evidence="2">
    <location>
        <begin position="102"/>
        <end position="124"/>
    </location>
</feature>
<evidence type="ECO:0000313" key="6">
    <source>
        <dbReference type="EMBL" id="KIJ24196.1"/>
    </source>
</evidence>
<feature type="transmembrane region" description="Helical" evidence="2">
    <location>
        <begin position="329"/>
        <end position="350"/>
    </location>
</feature>
<keyword evidence="2" id="KW-0472">Membrane</keyword>
<evidence type="ECO:0000259" key="5">
    <source>
        <dbReference type="Pfam" id="PF10355"/>
    </source>
</evidence>
<accession>A0A0C9UFD8</accession>
<dbReference type="InterPro" id="IPR018825">
    <property type="entry name" value="DUF2427"/>
</dbReference>
<feature type="transmembrane region" description="Helical" evidence="2">
    <location>
        <begin position="240"/>
        <end position="260"/>
    </location>
</feature>
<dbReference type="Proteomes" id="UP000054279">
    <property type="component" value="Unassembled WGS sequence"/>
</dbReference>
<feature type="region of interest" description="Disordered" evidence="1">
    <location>
        <begin position="442"/>
        <end position="466"/>
    </location>
</feature>
<feature type="signal peptide" evidence="3">
    <location>
        <begin position="1"/>
        <end position="23"/>
    </location>
</feature>
<dbReference type="Pfam" id="PF10355">
    <property type="entry name" value="Ytp1"/>
    <property type="match status" value="1"/>
</dbReference>
<feature type="transmembrane region" description="Helical" evidence="2">
    <location>
        <begin position="267"/>
        <end position="290"/>
    </location>
</feature>
<dbReference type="PANTHER" id="PTHR31685">
    <property type="entry name" value="INTEGRAL MEMBRANE PROTEIN (AFU_ORTHOLOGUE AFUA_6G12730)-RELATED"/>
    <property type="match status" value="1"/>
</dbReference>
<feature type="transmembrane region" description="Helical" evidence="2">
    <location>
        <begin position="370"/>
        <end position="392"/>
    </location>
</feature>
<feature type="transmembrane region" description="Helical" evidence="2">
    <location>
        <begin position="176"/>
        <end position="199"/>
    </location>
</feature>
<dbReference type="AlphaFoldDB" id="A0A0C9UFD8"/>
<feature type="transmembrane region" description="Helical" evidence="2">
    <location>
        <begin position="211"/>
        <end position="228"/>
    </location>
</feature>
<feature type="transmembrane region" description="Helical" evidence="2">
    <location>
        <begin position="47"/>
        <end position="66"/>
    </location>
</feature>
<keyword evidence="2" id="KW-0812">Transmembrane</keyword>
<dbReference type="HOGENOM" id="CLU_034579_0_0_1"/>
<evidence type="ECO:0000256" key="2">
    <source>
        <dbReference type="SAM" id="Phobius"/>
    </source>
</evidence>
<dbReference type="PANTHER" id="PTHR31685:SF2">
    <property type="entry name" value="PROTEIN YTP1"/>
    <property type="match status" value="1"/>
</dbReference>
<evidence type="ECO:0000256" key="3">
    <source>
        <dbReference type="SAM" id="SignalP"/>
    </source>
</evidence>
<dbReference type="EMBL" id="KN837518">
    <property type="protein sequence ID" value="KIJ24196.1"/>
    <property type="molecule type" value="Genomic_DNA"/>
</dbReference>
<evidence type="ECO:0000259" key="4">
    <source>
        <dbReference type="Pfam" id="PF10348"/>
    </source>
</evidence>
<dbReference type="OrthoDB" id="4137487at2759"/>
<gene>
    <name evidence="6" type="ORF">M422DRAFT_217257</name>
</gene>
<name>A0A0C9UFD8_SPHS4</name>
<dbReference type="Pfam" id="PF10348">
    <property type="entry name" value="DUF2427"/>
    <property type="match status" value="1"/>
</dbReference>